<dbReference type="SMART" id="SM00202">
    <property type="entry name" value="SR"/>
    <property type="match status" value="9"/>
</dbReference>
<feature type="disulfide bond" evidence="11">
    <location>
        <begin position="299"/>
        <end position="309"/>
    </location>
</feature>
<feature type="disulfide bond" evidence="11">
    <location>
        <begin position="576"/>
        <end position="637"/>
    </location>
</feature>
<feature type="disulfide bond" evidence="11">
    <location>
        <begin position="1190"/>
        <end position="1251"/>
    </location>
</feature>
<feature type="domain" description="Ig-like" evidence="15">
    <location>
        <begin position="131"/>
        <end position="203"/>
    </location>
</feature>
<feature type="domain" description="SRCR" evidence="14">
    <location>
        <begin position="231"/>
        <end position="330"/>
    </location>
</feature>
<keyword evidence="4" id="KW-0677">Repeat</keyword>
<dbReference type="FunFam" id="3.10.250.10:FF:000002">
    <property type="entry name" value="Scavenger receptor cysteine-rich type 1 protein M130"/>
    <property type="match status" value="2"/>
</dbReference>
<evidence type="ECO:0000256" key="7">
    <source>
        <dbReference type="ARBA" id="ARBA00023180"/>
    </source>
</evidence>
<gene>
    <name evidence="17" type="primary">LOC115466373</name>
</gene>
<dbReference type="InterPro" id="IPR001190">
    <property type="entry name" value="SRCR"/>
</dbReference>
<feature type="domain" description="SRCR" evidence="14">
    <location>
        <begin position="538"/>
        <end position="638"/>
    </location>
</feature>
<sequence length="1533" mass="169356">MGRTLLWGLYVYTTGFVLVDSLQLRLVDGPHNCAGRVEVYHEHQWGTVCDDDWTLAATAVVCRQLGCALPTIQAGSPAFGSGTGPIWLDNIRCTGSETLLTQCQHNDWGQNNCNHAEDVAVICSDDDLPKPTISYLPTSIRFEKGSTLKLKCVISKLFVNSTVYFYKLNDSNPIGMSILMREEDTATHELTDLDTFNEGGYRCIYKVDIMGKIIKSQFSDPAYVVIDLFPIRLVNGSNRCAGRLEVFQNNRWGTVCKDNWSKNEAEVVCRQLGCGLPLLQMTTDFGEGSDPIWLDNVECSEMEIHLAKCKANAWGFHNCHHHEDVGIVCSDLSLKGGPSRCSGQVAVAYGGQWATVCGRSWNMENAQVVCKHLDCGSAISVQSNAQFDYRTRTIWSSDVHCEGTELQLLDCPARTGNKQNCSHAEVTSVVCSGDSPKPEIGHSAPLIGYEMGDSLQLYCVIPRFYLNSTIYFYKDNVSIPTASRMLSPRENRAVYNVSMLDESHNGSYTCVYELGFKGRSFMSPHSDPVFIMVGPLQVRLVNGSNHCSGRVEVLKDNQWGTICDDDWDHHEAQVVCKQLRCGLSALPFRNAYFGEGAGPIWLDNVNCNGMEHHLAQCKASPWNSHNCGHHEDAGVTCSDVRLTGGPNQCAGQVEVAHDGQWTTVCGRTWDFHDATVACKELGCGNAVSLGSGDYGHNAGNIWLLDVNCRGTESRLSDCETTTVDKQSCSYVGKDGIMCLEELPKPTISFEDIFIGFEKGDSLKLTCTLPQSFINYTVYYYKENNINPIGMKIIMGSEDHAVHIIQGLDSFQEGRYTCQYELMLQQGPLTSVHSDPVYVLFGQLPIRLVNGPNRCAGRVEVLQGNQWGTICDDDWDMDDARVVCRQLNCSLPLSALSSARFKEGTGPIWLDNVQCNGNESHLAQCKANAWGKHNCKHSEDAGIMCTDLILVDGPSSCTGRVEVAHGDQWATVCSQGWDLRDAQVVCKQLNCGSVLSALGNSQYGHGNRTTWFSDMNCKGTEDSLSKCSTSTGNMNCSRARIAGVVCSDHLPLPSLTISSSYMLFSRGETLQIICSVPPLHMESLVYFYNINLPHPIAVKTLSTEENKAVHHFHKLENSDGGKYVCVYEVGPPGNTFKSQKSNTVEIILGDLPIRLVNGHNYCSGRLEVYHGNQWGTVCDDNWDLADAEVVCRQLNCGPPLSAMGYGHFGQGSDPIWLNEVSCRGTETLLSHCQAKAFIHHNCYHWEDANVECSVVRLMGGPGRCIGRVEVLQGNQWGTVCDNNWDLQDGNVVCKQLKCGLAFTAPGSAYFGQGEGSIWLNDVNCRGTESVLSHCPAALKIKHGCNHGRDASIVCSGDLLHPVISMKPPPDQVTLGNTFVITCTVIEVYPEMNFFLVQSANNQTFSSYTAIAKSSAVFTLTAVNTSSYGNYTCHYEIYMHTEYFRSPDSETLQILKLLPPKDSTFVFPLILVLIVMIISVSIIFIKKKRSSRQILQTMVPTAYMNLRDTAELENSNLVDEDSYASEQEYKRREQI</sequence>
<dbReference type="Proteomes" id="UP000515156">
    <property type="component" value="Chromosome 3"/>
</dbReference>
<dbReference type="PANTHER" id="PTHR48071:SF15">
    <property type="entry name" value="SRCR DOMAIN-CONTAINING PROTEIN"/>
    <property type="match status" value="1"/>
</dbReference>
<feature type="domain" description="Ig-like" evidence="15">
    <location>
        <begin position="1360"/>
        <end position="1431"/>
    </location>
</feature>
<feature type="disulfide bond" evidence="11">
    <location>
        <begin position="62"/>
        <end position="123"/>
    </location>
</feature>
<protein>
    <recommendedName>
        <fullName evidence="10">Soluble scavenger receptor cysteine-rich domain-containing protein SSC5D</fullName>
    </recommendedName>
</protein>
<dbReference type="RefSeq" id="XP_030053423.1">
    <property type="nucleotide sequence ID" value="XM_030197563.1"/>
</dbReference>
<dbReference type="PRINTS" id="PR00258">
    <property type="entry name" value="SPERACTRCPTR"/>
</dbReference>
<feature type="disulfide bond" evidence="11">
    <location>
        <begin position="914"/>
        <end position="924"/>
    </location>
</feature>
<evidence type="ECO:0000256" key="4">
    <source>
        <dbReference type="ARBA" id="ARBA00022737"/>
    </source>
</evidence>
<evidence type="ECO:0000256" key="12">
    <source>
        <dbReference type="SAM" id="Phobius"/>
    </source>
</evidence>
<evidence type="ECO:0000256" key="13">
    <source>
        <dbReference type="SAM" id="SignalP"/>
    </source>
</evidence>
<comment type="subunit">
    <text evidence="9">Interacts with LGALS1 and laminin.</text>
</comment>
<evidence type="ECO:0000256" key="11">
    <source>
        <dbReference type="PROSITE-ProRule" id="PRU00196"/>
    </source>
</evidence>
<feature type="disulfide bond" evidence="11">
    <location>
        <begin position="49"/>
        <end position="113"/>
    </location>
</feature>
<organism evidence="16 17">
    <name type="scientific">Microcaecilia unicolor</name>
    <dbReference type="NCBI Taxonomy" id="1415580"/>
    <lineage>
        <taxon>Eukaryota</taxon>
        <taxon>Metazoa</taxon>
        <taxon>Chordata</taxon>
        <taxon>Craniata</taxon>
        <taxon>Vertebrata</taxon>
        <taxon>Euteleostomi</taxon>
        <taxon>Amphibia</taxon>
        <taxon>Gymnophiona</taxon>
        <taxon>Siphonopidae</taxon>
        <taxon>Microcaecilia</taxon>
    </lineage>
</organism>
<dbReference type="Gene3D" id="2.60.40.10">
    <property type="entry name" value="Immunoglobulins"/>
    <property type="match status" value="5"/>
</dbReference>
<comment type="caution">
    <text evidence="11">Lacks conserved residue(s) required for the propagation of feature annotation.</text>
</comment>
<dbReference type="GO" id="GO:0004252">
    <property type="term" value="F:serine-type endopeptidase activity"/>
    <property type="evidence" value="ECO:0007669"/>
    <property type="project" value="TreeGrafter"/>
</dbReference>
<keyword evidence="6" id="KW-0675">Receptor</keyword>
<feature type="disulfide bond" evidence="11">
    <location>
        <begin position="1292"/>
        <end position="1353"/>
    </location>
</feature>
<dbReference type="Pfam" id="PF00530">
    <property type="entry name" value="SRCR"/>
    <property type="match status" value="9"/>
</dbReference>
<feature type="domain" description="SRCR" evidence="14">
    <location>
        <begin position="845"/>
        <end position="945"/>
    </location>
</feature>
<dbReference type="GO" id="GO:0005615">
    <property type="term" value="C:extracellular space"/>
    <property type="evidence" value="ECO:0007669"/>
    <property type="project" value="TreeGrafter"/>
</dbReference>
<dbReference type="InterPro" id="IPR036179">
    <property type="entry name" value="Ig-like_dom_sf"/>
</dbReference>
<name>A0A6P7XLN5_9AMPH</name>
<keyword evidence="7" id="KW-0325">Glycoprotein</keyword>
<evidence type="ECO:0000256" key="6">
    <source>
        <dbReference type="ARBA" id="ARBA00023170"/>
    </source>
</evidence>
<feature type="disulfide bond" evidence="11">
    <location>
        <begin position="883"/>
        <end position="944"/>
    </location>
</feature>
<dbReference type="KEGG" id="muo:115466373"/>
<feature type="disulfide bond" evidence="11">
    <location>
        <begin position="1323"/>
        <end position="1333"/>
    </location>
</feature>
<dbReference type="InterPro" id="IPR003599">
    <property type="entry name" value="Ig_sub"/>
</dbReference>
<keyword evidence="12" id="KW-1133">Transmembrane helix</keyword>
<evidence type="ECO:0000259" key="15">
    <source>
        <dbReference type="PROSITE" id="PS50835"/>
    </source>
</evidence>
<feature type="domain" description="SRCR" evidence="14">
    <location>
        <begin position="640"/>
        <end position="739"/>
    </location>
</feature>
<dbReference type="InParanoid" id="A0A6P7XLN5"/>
<feature type="disulfide bond" evidence="11">
    <location>
        <begin position="401"/>
        <end position="411"/>
    </location>
</feature>
<dbReference type="FunFam" id="3.10.250.10:FF:000006">
    <property type="entry name" value="neurotrypsin isoform X2"/>
    <property type="match status" value="4"/>
</dbReference>
<feature type="chain" id="PRO_5028430027" description="Soluble scavenger receptor cysteine-rich domain-containing protein SSC5D" evidence="13">
    <location>
        <begin position="22"/>
        <end position="1533"/>
    </location>
</feature>
<keyword evidence="5 11" id="KW-1015">Disulfide bond</keyword>
<dbReference type="Gene3D" id="3.10.250.10">
    <property type="entry name" value="SRCR-like domain"/>
    <property type="match status" value="9"/>
</dbReference>
<evidence type="ECO:0000313" key="17">
    <source>
        <dbReference type="RefSeq" id="XP_030053423.1"/>
    </source>
</evidence>
<feature type="disulfide bond" evidence="11">
    <location>
        <begin position="1221"/>
        <end position="1231"/>
    </location>
</feature>
<evidence type="ECO:0000256" key="3">
    <source>
        <dbReference type="ARBA" id="ARBA00022729"/>
    </source>
</evidence>
<dbReference type="InterPro" id="IPR007110">
    <property type="entry name" value="Ig-like_dom"/>
</dbReference>
<evidence type="ECO:0000259" key="14">
    <source>
        <dbReference type="PROSITE" id="PS50287"/>
    </source>
</evidence>
<dbReference type="GO" id="GO:0005886">
    <property type="term" value="C:plasma membrane"/>
    <property type="evidence" value="ECO:0007669"/>
    <property type="project" value="TreeGrafter"/>
</dbReference>
<feature type="disulfide bond" evidence="11">
    <location>
        <begin position="1279"/>
        <end position="1343"/>
    </location>
</feature>
<proteinExistence type="predicted"/>
<dbReference type="PROSITE" id="PS50835">
    <property type="entry name" value="IG_LIKE"/>
    <property type="match status" value="3"/>
</dbReference>
<keyword evidence="2" id="KW-0964">Secreted</keyword>
<feature type="disulfide bond" evidence="11">
    <location>
        <begin position="357"/>
        <end position="421"/>
    </location>
</feature>
<keyword evidence="3 13" id="KW-0732">Signal</keyword>
<keyword evidence="12" id="KW-0812">Transmembrane</keyword>
<feature type="disulfide bond" evidence="11">
    <location>
        <begin position="870"/>
        <end position="934"/>
    </location>
</feature>
<accession>A0A6P7XLN5</accession>
<feature type="disulfide bond" evidence="11">
    <location>
        <begin position="1177"/>
        <end position="1241"/>
    </location>
</feature>
<evidence type="ECO:0000313" key="16">
    <source>
        <dbReference type="Proteomes" id="UP000515156"/>
    </source>
</evidence>
<evidence type="ECO:0000256" key="2">
    <source>
        <dbReference type="ARBA" id="ARBA00022525"/>
    </source>
</evidence>
<feature type="disulfide bond" evidence="11">
    <location>
        <begin position="93"/>
        <end position="103"/>
    </location>
</feature>
<evidence type="ECO:0000256" key="10">
    <source>
        <dbReference type="ARBA" id="ARBA00069168"/>
    </source>
</evidence>
<dbReference type="InterPro" id="IPR036772">
    <property type="entry name" value="SRCR-like_dom_sf"/>
</dbReference>
<feature type="disulfide bond" evidence="11">
    <location>
        <begin position="1016"/>
        <end position="1026"/>
    </location>
</feature>
<dbReference type="SMART" id="SM00409">
    <property type="entry name" value="IG"/>
    <property type="match status" value="4"/>
</dbReference>
<feature type="disulfide bond" evidence="11">
    <location>
        <begin position="370"/>
        <end position="431"/>
    </location>
</feature>
<feature type="disulfide bond" evidence="11">
    <location>
        <begin position="708"/>
        <end position="718"/>
    </location>
</feature>
<reference evidence="17" key="1">
    <citation type="submission" date="2025-08" db="UniProtKB">
        <authorList>
            <consortium name="RefSeq"/>
        </authorList>
    </citation>
    <scope>IDENTIFICATION</scope>
</reference>
<dbReference type="SUPFAM" id="SSF56487">
    <property type="entry name" value="SRCR-like"/>
    <property type="match status" value="9"/>
</dbReference>
<evidence type="ECO:0000256" key="1">
    <source>
        <dbReference type="ARBA" id="ARBA00004613"/>
    </source>
</evidence>
<keyword evidence="12" id="KW-0472">Membrane</keyword>
<dbReference type="OrthoDB" id="536948at2759"/>
<feature type="disulfide bond" evidence="11">
    <location>
        <begin position="607"/>
        <end position="617"/>
    </location>
</feature>
<dbReference type="GeneID" id="115466373"/>
<comment type="function">
    <text evidence="8">Binds to extracellular matrix proteins. Binds to pathogen-associated molecular patterns (PAMPs) present on the cell walls of Gram-positive and Gram-negative bacteria and fungi, behaving as a pattern recognition receptor (PRR). Induces bacterial and fungal aggregation and subsequent inhibition of PAMP-induced cytokine release. Does not possess intrinsic bactericidal activity. May play a role in the innate defense and homeostasis of certain epithelial surfaces.</text>
</comment>
<feature type="domain" description="SRCR" evidence="14">
    <location>
        <begin position="24"/>
        <end position="124"/>
    </location>
</feature>
<dbReference type="PROSITE" id="PS50287">
    <property type="entry name" value="SRCR_2"/>
    <property type="match status" value="9"/>
</dbReference>
<evidence type="ECO:0000256" key="8">
    <source>
        <dbReference type="ARBA" id="ARBA00058074"/>
    </source>
</evidence>
<feature type="domain" description="SRCR" evidence="14">
    <location>
        <begin position="947"/>
        <end position="1046"/>
    </location>
</feature>
<feature type="signal peptide" evidence="13">
    <location>
        <begin position="1"/>
        <end position="21"/>
    </location>
</feature>
<dbReference type="InterPro" id="IPR013783">
    <property type="entry name" value="Ig-like_fold"/>
</dbReference>
<dbReference type="FunFam" id="3.10.250.10:FF:000007">
    <property type="entry name" value="Soluble scavenger receptor cysteine-rich domain-containing protein SSC5D"/>
    <property type="match status" value="1"/>
</dbReference>
<dbReference type="PROSITE" id="PS00420">
    <property type="entry name" value="SRCR_1"/>
    <property type="match status" value="2"/>
</dbReference>
<feature type="domain" description="SRCR" evidence="14">
    <location>
        <begin position="332"/>
        <end position="432"/>
    </location>
</feature>
<dbReference type="FunFam" id="3.10.250.10:FF:000013">
    <property type="entry name" value="CD163 molecule like 1"/>
    <property type="match status" value="1"/>
</dbReference>
<evidence type="ECO:0000256" key="5">
    <source>
        <dbReference type="ARBA" id="ARBA00023157"/>
    </source>
</evidence>
<comment type="subcellular location">
    <subcellularLocation>
        <location evidence="1">Secreted</location>
    </subcellularLocation>
</comment>
<evidence type="ECO:0000256" key="9">
    <source>
        <dbReference type="ARBA" id="ARBA00064153"/>
    </source>
</evidence>
<feature type="disulfide bond" evidence="11">
    <location>
        <begin position="563"/>
        <end position="627"/>
    </location>
</feature>
<feature type="transmembrane region" description="Helical" evidence="12">
    <location>
        <begin position="1463"/>
        <end position="1483"/>
    </location>
</feature>
<dbReference type="SUPFAM" id="SSF48726">
    <property type="entry name" value="Immunoglobulin"/>
    <property type="match status" value="5"/>
</dbReference>
<dbReference type="FunFam" id="3.10.250.10:FF:000001">
    <property type="entry name" value="Lysyl oxidase 4 isoform X1"/>
    <property type="match status" value="1"/>
</dbReference>
<dbReference type="GO" id="GO:0031638">
    <property type="term" value="P:zymogen activation"/>
    <property type="evidence" value="ECO:0007669"/>
    <property type="project" value="TreeGrafter"/>
</dbReference>
<feature type="domain" description="SRCR" evidence="14">
    <location>
        <begin position="1254"/>
        <end position="1354"/>
    </location>
</feature>
<feature type="domain" description="Ig-like" evidence="15">
    <location>
        <begin position="438"/>
        <end position="510"/>
    </location>
</feature>
<feature type="domain" description="SRCR" evidence="14">
    <location>
        <begin position="1152"/>
        <end position="1252"/>
    </location>
</feature>
<keyword evidence="16" id="KW-1185">Reference proteome</keyword>
<dbReference type="PANTHER" id="PTHR48071">
    <property type="entry name" value="SRCR DOMAIN-CONTAINING PROTEIN"/>
    <property type="match status" value="1"/>
</dbReference>